<dbReference type="Gene3D" id="2.130.10.10">
    <property type="entry name" value="YVTN repeat-like/Quinoprotein amine dehydrogenase"/>
    <property type="match status" value="2"/>
</dbReference>
<evidence type="ECO:0000256" key="2">
    <source>
        <dbReference type="ARBA" id="ARBA00022553"/>
    </source>
</evidence>
<dbReference type="InterPro" id="IPR014043">
    <property type="entry name" value="Acyl_transferase_dom"/>
</dbReference>
<dbReference type="SUPFAM" id="SSF50978">
    <property type="entry name" value="WD40 repeat-like"/>
    <property type="match status" value="1"/>
</dbReference>
<dbReference type="Gene3D" id="1.10.1200.10">
    <property type="entry name" value="ACP-like"/>
    <property type="match status" value="1"/>
</dbReference>
<dbReference type="InterPro" id="IPR015943">
    <property type="entry name" value="WD40/YVTN_repeat-like_dom_sf"/>
</dbReference>
<feature type="region of interest" description="Disordered" evidence="10">
    <location>
        <begin position="37"/>
        <end position="63"/>
    </location>
</feature>
<dbReference type="FunFam" id="3.40.47.10:FF:000019">
    <property type="entry name" value="Polyketide synthase type I"/>
    <property type="match status" value="1"/>
</dbReference>
<dbReference type="GO" id="GO:0004315">
    <property type="term" value="F:3-oxoacyl-[acyl-carrier-protein] synthase activity"/>
    <property type="evidence" value="ECO:0007669"/>
    <property type="project" value="InterPro"/>
</dbReference>
<proteinExistence type="inferred from homology"/>
<reference evidence="14" key="1">
    <citation type="submission" date="2020-01" db="EMBL/GenBank/DDBJ databases">
        <authorList>
            <consortium name="DOE Joint Genome Institute"/>
            <person name="Haridas S."/>
            <person name="Albert R."/>
            <person name="Binder M."/>
            <person name="Bloem J."/>
            <person name="Labutti K."/>
            <person name="Salamov A."/>
            <person name="Andreopoulos B."/>
            <person name="Baker S.E."/>
            <person name="Barry K."/>
            <person name="Bills G."/>
            <person name="Bluhm B.H."/>
            <person name="Cannon C."/>
            <person name="Castanera R."/>
            <person name="Culley D.E."/>
            <person name="Daum C."/>
            <person name="Ezra D."/>
            <person name="Gonzalez J.B."/>
            <person name="Henrissat B."/>
            <person name="Kuo A."/>
            <person name="Liang C."/>
            <person name="Lipzen A."/>
            <person name="Lutzoni F."/>
            <person name="Magnuson J."/>
            <person name="Mondo S."/>
            <person name="Nolan M."/>
            <person name="Ohm R."/>
            <person name="Pangilinan J."/>
            <person name="Park H.-J."/>
            <person name="Ramirez L."/>
            <person name="Alfaro M."/>
            <person name="Sun H."/>
            <person name="Tritt A."/>
            <person name="Yoshinaga Y."/>
            <person name="Zwiers L.-H."/>
            <person name="Turgeon B.G."/>
            <person name="Goodwin S.B."/>
            <person name="Spatafora J.W."/>
            <person name="Crous P.W."/>
            <person name="Grigoriev I.V."/>
        </authorList>
    </citation>
    <scope>NUCLEOTIDE SEQUENCE</scope>
    <source>
        <strain evidence="14">IPT5</strain>
    </source>
</reference>
<dbReference type="InterPro" id="IPR013154">
    <property type="entry name" value="ADH-like_N"/>
</dbReference>
<dbReference type="GO" id="GO:0004312">
    <property type="term" value="F:fatty acid synthase activity"/>
    <property type="evidence" value="ECO:0007669"/>
    <property type="project" value="TreeGrafter"/>
</dbReference>
<dbReference type="InterPro" id="IPR011032">
    <property type="entry name" value="GroES-like_sf"/>
</dbReference>
<dbReference type="PROSITE" id="PS50294">
    <property type="entry name" value="WD_REPEATS_REGION"/>
    <property type="match status" value="4"/>
</dbReference>
<dbReference type="FunFam" id="2.130.10.10:FF:000167">
    <property type="entry name" value="Actin-interacting protein 1"/>
    <property type="match status" value="1"/>
</dbReference>
<feature type="repeat" description="WD" evidence="8">
    <location>
        <begin position="2555"/>
        <end position="2596"/>
    </location>
</feature>
<feature type="repeat" description="WD" evidence="8">
    <location>
        <begin position="2380"/>
        <end position="2412"/>
    </location>
</feature>
<dbReference type="SUPFAM" id="SSF53901">
    <property type="entry name" value="Thiolase-like"/>
    <property type="match status" value="1"/>
</dbReference>
<dbReference type="InterPro" id="IPR009081">
    <property type="entry name" value="PP-bd_ACP"/>
</dbReference>
<dbReference type="InterPro" id="IPR056501">
    <property type="entry name" value="NAD-bd_HRPKS_sdrA"/>
</dbReference>
<evidence type="ECO:0000256" key="5">
    <source>
        <dbReference type="ARBA" id="ARBA00022737"/>
    </source>
</evidence>
<evidence type="ECO:0000259" key="11">
    <source>
        <dbReference type="PROSITE" id="PS50075"/>
    </source>
</evidence>
<dbReference type="CDD" id="cd05195">
    <property type="entry name" value="enoyl_red"/>
    <property type="match status" value="1"/>
</dbReference>
<dbReference type="Gene3D" id="3.40.50.720">
    <property type="entry name" value="NAD(P)-binding Rossmann-like Domain"/>
    <property type="match status" value="2"/>
</dbReference>
<protein>
    <recommendedName>
        <fullName evidence="16">Carrier domain-containing protein</fullName>
    </recommendedName>
</protein>
<dbReference type="SMART" id="SM00826">
    <property type="entry name" value="PKS_DH"/>
    <property type="match status" value="1"/>
</dbReference>
<dbReference type="InterPro" id="IPR020843">
    <property type="entry name" value="ER"/>
</dbReference>
<keyword evidence="5" id="KW-0677">Repeat</keyword>
<dbReference type="SMART" id="SM00829">
    <property type="entry name" value="PKS_ER"/>
    <property type="match status" value="1"/>
</dbReference>
<dbReference type="InterPro" id="IPR050091">
    <property type="entry name" value="PKS_NRPS_Biosynth_Enz"/>
</dbReference>
<evidence type="ECO:0000256" key="1">
    <source>
        <dbReference type="ARBA" id="ARBA00022450"/>
    </source>
</evidence>
<dbReference type="GO" id="GO:0031177">
    <property type="term" value="F:phosphopantetheine binding"/>
    <property type="evidence" value="ECO:0007669"/>
    <property type="project" value="InterPro"/>
</dbReference>
<keyword evidence="6" id="KW-0511">Multifunctional enzyme</keyword>
<feature type="domain" description="PKS/mFAS DH" evidence="13">
    <location>
        <begin position="1010"/>
        <end position="1327"/>
    </location>
</feature>
<dbReference type="SUPFAM" id="SSF55048">
    <property type="entry name" value="Probable ACP-binding domain of malonyl-CoA ACP transacylase"/>
    <property type="match status" value="1"/>
</dbReference>
<evidence type="ECO:0000256" key="6">
    <source>
        <dbReference type="ARBA" id="ARBA00023268"/>
    </source>
</evidence>
<evidence type="ECO:0000256" key="7">
    <source>
        <dbReference type="ARBA" id="ARBA00038366"/>
    </source>
</evidence>
<dbReference type="Pfam" id="PF14765">
    <property type="entry name" value="PS-DH"/>
    <property type="match status" value="1"/>
</dbReference>
<dbReference type="CDD" id="cd00833">
    <property type="entry name" value="PKS"/>
    <property type="match status" value="1"/>
</dbReference>
<dbReference type="InterPro" id="IPR001680">
    <property type="entry name" value="WD40_rpt"/>
</dbReference>
<sequence length="2933" mass="316465">MAPHALTPTLERDDIFTNTRTDLSQSAIRDQVDSITPDHIASGTHTTETGNTEAQAGFDDHPDTTAYESAYVKGYEDGYTSGYTTSHIALKHQPIAVIGMSCRFPGNVSTPDEFWELLARCRTGFSTIPTSRFSQERFFHPNPGKSGTTNARGGNFLDQDLTAFDAPFFGFTQQEAVSLDPQQRLLLECTFEALEGAGIPMHKMAGKDVGVFVGGTFSEYEADLFRDSETIPMHQATGCAMAMQSNRLSHFFDFRGPSFTLDTACSSSLVAIHAACQSLRSGESSVAFAAGVHLNMLPEFWISYSMSRLFGEAGRSFAMDNRGTGYGRGEGCGMVLLKPLDQAIRDNDPIRAVITASGINQDGKTPGITMPNGSAQEQLIRSVYSNAKMDPMDTGYVEAHGTGTRVGDPIEASALHKVFGEGRNKRKPLYVGSVKSNIGHLEAAAGIAGLIKTALMLERGFILPNYDFRQPNDKIPFDEWGLKVPVRQQPWPIGKRWASVNGFGFGGTNAHIVMTRGPLERKTMKEEIETSSTTRLFLLSANDKASTETVMQNLGIYLERRPEVFQNDLLGNLAYTLGERRSLHPWRVAITASTSVDLVETLFSGKVVPARQELEEPRIGWIFTGQGAQWWAMGRELYHQYPSYTLALERADSHLRSLGATFSLIEELQMNEDSTQVSAAHISQPACTAVQLALVDLLRSWDIRPSAVAGHSSGEIGAAYAAGLITFEDAMTIAYHRGRLIPELKTKFPLLDGSMMAVGAGQSIIAPIIDRIPSSLGQVRIACINSPSSITVSGDAQAVTCLGELIEEHHPGMFVRKLQVDTAYHSHHMNHIAKWYTKSLLHLKAPKTSATRFHSSLLGRLARSDELDASYWVQNLVCAVRFDEALQSMCQPVGESKTGVDFLVELGPHGALQGPIKQTLKLVGGPASTIGYSSVLLRNKDAVQTALDLAGKLFVKGAHLNMSAINSPKPLDRPPQVLTDLPRYSWNHTSTFHHESRFMKVHKFHGAARNDLIGVLAPYSNDFEPEWRNVVRLDDLPWLRQHEIQGVCMFPISAFVVMAIEAVVQRAHTKQVHYDTLEVRDLSVQCAAMLTEEDLEMTTTLRPSAEGSSHSFLHYFDIRSWSKTKGWTEHCTGLVSATPSVVNEVDSVRAKSMSEQKLRAKTTAITNAATASLAPQHMYDELSKIGVSYGPMFQGLQGCLTSSCAAVARIIPAVTAAEMPHGSETNYIVHPTLLEQLISMYWPVLAARGSLDTAYLPSSLGKVTISATMCDYFSNTDHNLQAFCEPSMAMSVVNSTIMSMFAVDAEGRHMMSVEDLQLASVPGMESELEEDSSRELCYKLEWEFVPRRAAVGTGQRVLPNDGFRVVIICDETESQSKLVAALSDRIGAETGRYPTTSTLLSVADRGKDKLCIFLTELHRPVLAGLDVDEFKALQCLLTGVQGILWITREGYTNSKNPHTNMISGLSRTLRSEGTVTQFVTLDLDSENGKGAIDDVHTIMDVFAMTLDATSSIPETEFVERDGKLLTPRIVSDFALNDFVHEQLHPAKMQPASFVDLKRPLRAAILTPGDLHNVSYDDMQNSQSHHAEDDVTIYVKAVGISSRDILTCSGTIGLECSGVVINVGTNVTSVKIGDRVAAITPQGALSTVTHARSSFVMIVPDHIAFEAAATVPNAYCASSYALMDQAKLGEGETILIHDAASAVGQAALRIAQMIGADAWTTVRTVREKEMLMQEFGLLENRIWSIDGEAVIESIRDATYGRGVDVIFNGVNGRCHFENISKCIAQFGRLVNIDTGSSVFGSLSHKKTPSVSTVNIATLAMQQPRLLQRVLANVSRLLRYGKIQPIQLPRSFGVTELTKALNHIQQMDGDKAVVVVPRVDELVMAPRIASDQKVLPEHATYVLIGGTGGLGRSIARWLASNGAKHIVLLSRSGAAKGKAMEEIDAMNQAGAQVLIRRCDVADRSDVEQLAATGLSGLPPVRGIIHGAMVLHDVLFEKMAYDQYSSVVESKVQGAWNVHHAFAGATLDFFILISSAAGAVGNRGQAAYAAANTFLNGFAQYLVGKGVPATSIDLTAVSDAGYLAEDKEKAAEVARNLGSDTICEAEVLALIQAAIQGKLASCNGHAITGMRITSTMQPFWSHDAKFAQLLKTAEAASASSTATATRSWNALLKAATSRSEAAQVVSEALVEKIAGVIAMEPEALDTNRALSHYPLDSLTAIEVRNFIARMFEANMQVLELLASGSIASLAQVVCGKSKALGHLVPWQAVGGRGMARRNKICLSSQVRWANPTPSDYTYCHCHCGPGDGECVYTYTSTRQGGHPIHSDHSLTKAADAIWAAAPTTTRGQPTILSSDPKGERIAYASGKSVFVRSIDDAAVSRQYTQHTAQTTVARFAPSGYYVASGDASGTVRVWDCAGEGATKGEYHIIAGRINDVAWDGDSQRIIAVGDGKERFGHCITADSGNSVGEISGHSSPINCVAIRQQRPLRAVTGSDDTSLVFYHGAPFKFNTSLRGQHQRFVLGAAFAPDGSVFASVGADKRIWLYDGKTGEPTGQIGEGVHTGSIFGISWASDSKRFTTASADQTVRIWDVEAAKAVQTWRMGDEGVASVPDQQVGVVWPAGRSDGLVISVDLEGNLNYLAAGSPQPTRVVRGHQKNITAAAIAGSTFATGSYEGRVLAWDLTSGLADHVQGASHSNYIAGLATPDSKSASTLYSVGWDDTLRSISVPDNIFTGEASQLKSQPKGVAAAGGHVLVATSDSIAIYNNGSQVGSLSLKYAPSAVAAHGSTVAVGGDDKLVHIYTLSGTELQDTETVLRRATSPISALAFSISGQRLAVGASNGKVYAYEASGEWKLITDRWSAHTARITCLAWDETEKYAASGSLDTNVMVWSTEDPGKRIKALNAHKDGVTGVAWHQAAKVISAGGDASVKVWTIKQ</sequence>
<dbReference type="SUPFAM" id="SSF101908">
    <property type="entry name" value="Putative isomerase YbhE"/>
    <property type="match status" value="1"/>
</dbReference>
<dbReference type="InterPro" id="IPR049900">
    <property type="entry name" value="PKS_mFAS_DH"/>
</dbReference>
<evidence type="ECO:0000313" key="15">
    <source>
        <dbReference type="Proteomes" id="UP000799423"/>
    </source>
</evidence>
<dbReference type="InterPro" id="IPR036322">
    <property type="entry name" value="WD40_repeat_dom_sf"/>
</dbReference>
<dbReference type="SMART" id="SM00823">
    <property type="entry name" value="PKS_PP"/>
    <property type="match status" value="1"/>
</dbReference>
<dbReference type="SUPFAM" id="SSF51735">
    <property type="entry name" value="NAD(P)-binding Rossmann-fold domains"/>
    <property type="match status" value="2"/>
</dbReference>
<dbReference type="SUPFAM" id="SSF50129">
    <property type="entry name" value="GroES-like"/>
    <property type="match status" value="1"/>
</dbReference>
<comment type="similarity">
    <text evidence="7">Belongs to the WD repeat AIP1 family.</text>
</comment>
<dbReference type="InterPro" id="IPR001227">
    <property type="entry name" value="Ac_transferase_dom_sf"/>
</dbReference>
<dbReference type="InterPro" id="IPR020806">
    <property type="entry name" value="PKS_PP-bd"/>
</dbReference>
<gene>
    <name evidence="14" type="ORF">T440DRAFT_408068</name>
</gene>
<dbReference type="GO" id="GO:0030029">
    <property type="term" value="P:actin filament-based process"/>
    <property type="evidence" value="ECO:0007669"/>
    <property type="project" value="UniProtKB-ARBA"/>
</dbReference>
<dbReference type="InterPro" id="IPR020841">
    <property type="entry name" value="PKS_Beta-ketoAc_synthase_dom"/>
</dbReference>
<dbReference type="SMART" id="SM00320">
    <property type="entry name" value="WD40"/>
    <property type="match status" value="9"/>
</dbReference>
<dbReference type="Pfam" id="PF21089">
    <property type="entry name" value="PKS_DH_N"/>
    <property type="match status" value="1"/>
</dbReference>
<dbReference type="PROSITE" id="PS50075">
    <property type="entry name" value="CARRIER"/>
    <property type="match status" value="1"/>
</dbReference>
<organism evidence="14 15">
    <name type="scientific">Plenodomus tracheiphilus IPT5</name>
    <dbReference type="NCBI Taxonomy" id="1408161"/>
    <lineage>
        <taxon>Eukaryota</taxon>
        <taxon>Fungi</taxon>
        <taxon>Dikarya</taxon>
        <taxon>Ascomycota</taxon>
        <taxon>Pezizomycotina</taxon>
        <taxon>Dothideomycetes</taxon>
        <taxon>Pleosporomycetidae</taxon>
        <taxon>Pleosporales</taxon>
        <taxon>Pleosporineae</taxon>
        <taxon>Leptosphaeriaceae</taxon>
        <taxon>Plenodomus</taxon>
    </lineage>
</organism>
<dbReference type="FunFam" id="2.130.10.10:FF:000102">
    <property type="entry name" value="Actin-interacting protein 1"/>
    <property type="match status" value="1"/>
</dbReference>
<dbReference type="Pfam" id="PF16197">
    <property type="entry name" value="KAsynt_C_assoc"/>
    <property type="match status" value="1"/>
</dbReference>
<dbReference type="OrthoDB" id="329835at2759"/>
<dbReference type="Pfam" id="PF08240">
    <property type="entry name" value="ADH_N"/>
    <property type="match status" value="1"/>
</dbReference>
<dbReference type="InterPro" id="IPR036291">
    <property type="entry name" value="NAD(P)-bd_dom_sf"/>
</dbReference>
<feature type="repeat" description="WD" evidence="8">
    <location>
        <begin position="2511"/>
        <end position="2552"/>
    </location>
</feature>
<dbReference type="InterPro" id="IPR032821">
    <property type="entry name" value="PKS_assoc"/>
</dbReference>
<dbReference type="Pfam" id="PF23297">
    <property type="entry name" value="ACP_SdgA_C"/>
    <property type="match status" value="1"/>
</dbReference>
<dbReference type="Pfam" id="PF02801">
    <property type="entry name" value="Ketoacyl-synt_C"/>
    <property type="match status" value="1"/>
</dbReference>
<dbReference type="InterPro" id="IPR016039">
    <property type="entry name" value="Thiolase-like"/>
</dbReference>
<evidence type="ECO:0000259" key="12">
    <source>
        <dbReference type="PROSITE" id="PS52004"/>
    </source>
</evidence>
<accession>A0A6A7ATI2</accession>
<dbReference type="SUPFAM" id="SSF50960">
    <property type="entry name" value="TolB, C-terminal domain"/>
    <property type="match status" value="1"/>
</dbReference>
<feature type="region of interest" description="C-terminal hotdog fold" evidence="9">
    <location>
        <begin position="1170"/>
        <end position="1327"/>
    </location>
</feature>
<dbReference type="InterPro" id="IPR057326">
    <property type="entry name" value="KR_dom"/>
</dbReference>
<evidence type="ECO:0000313" key="14">
    <source>
        <dbReference type="EMBL" id="KAF2845415.1"/>
    </source>
</evidence>
<dbReference type="PANTHER" id="PTHR43775">
    <property type="entry name" value="FATTY ACID SYNTHASE"/>
    <property type="match status" value="1"/>
</dbReference>
<dbReference type="InterPro" id="IPR036736">
    <property type="entry name" value="ACP-like_sf"/>
</dbReference>
<evidence type="ECO:0000256" key="8">
    <source>
        <dbReference type="PROSITE-ProRule" id="PRU00221"/>
    </source>
</evidence>
<dbReference type="CDD" id="cd00200">
    <property type="entry name" value="WD40"/>
    <property type="match status" value="1"/>
</dbReference>
<keyword evidence="4" id="KW-0808">Transferase</keyword>
<dbReference type="Gene3D" id="3.90.180.10">
    <property type="entry name" value="Medium-chain alcohol dehydrogenases, catalytic domain"/>
    <property type="match status" value="1"/>
</dbReference>
<dbReference type="SMART" id="SM00825">
    <property type="entry name" value="PKS_KS"/>
    <property type="match status" value="1"/>
</dbReference>
<name>A0A6A7ATI2_9PLEO</name>
<dbReference type="Proteomes" id="UP000799423">
    <property type="component" value="Unassembled WGS sequence"/>
</dbReference>
<dbReference type="InterPro" id="IPR042104">
    <property type="entry name" value="PKS_dehydratase_sf"/>
</dbReference>
<keyword evidence="2" id="KW-0597">Phosphoprotein</keyword>
<dbReference type="GO" id="GO:0003779">
    <property type="term" value="F:actin binding"/>
    <property type="evidence" value="ECO:0007669"/>
    <property type="project" value="UniProtKB-ARBA"/>
</dbReference>
<keyword evidence="15" id="KW-1185">Reference proteome</keyword>
<dbReference type="PROSITE" id="PS00606">
    <property type="entry name" value="KS3_1"/>
    <property type="match status" value="1"/>
</dbReference>
<feature type="repeat" description="WD" evidence="8">
    <location>
        <begin position="2648"/>
        <end position="2687"/>
    </location>
</feature>
<comment type="caution">
    <text evidence="9">Lacks conserved residue(s) required for the propagation of feature annotation.</text>
</comment>
<dbReference type="InterPro" id="IPR018201">
    <property type="entry name" value="Ketoacyl_synth_AS"/>
</dbReference>
<dbReference type="InterPro" id="IPR016035">
    <property type="entry name" value="Acyl_Trfase/lysoPLipase"/>
</dbReference>
<dbReference type="InterPro" id="IPR049551">
    <property type="entry name" value="PKS_DH_C"/>
</dbReference>
<evidence type="ECO:0000259" key="13">
    <source>
        <dbReference type="PROSITE" id="PS52019"/>
    </source>
</evidence>
<dbReference type="SMART" id="SM00827">
    <property type="entry name" value="PKS_AT"/>
    <property type="match status" value="1"/>
</dbReference>
<keyword evidence="3 8" id="KW-0853">WD repeat</keyword>
<evidence type="ECO:0000256" key="9">
    <source>
        <dbReference type="PROSITE-ProRule" id="PRU01363"/>
    </source>
</evidence>
<feature type="domain" description="Carrier" evidence="11">
    <location>
        <begin position="2177"/>
        <end position="2254"/>
    </location>
</feature>
<evidence type="ECO:0000256" key="10">
    <source>
        <dbReference type="SAM" id="MobiDB-lite"/>
    </source>
</evidence>
<dbReference type="GO" id="GO:0016491">
    <property type="term" value="F:oxidoreductase activity"/>
    <property type="evidence" value="ECO:0007669"/>
    <property type="project" value="InterPro"/>
</dbReference>
<dbReference type="GO" id="GO:0006633">
    <property type="term" value="P:fatty acid biosynthetic process"/>
    <property type="evidence" value="ECO:0007669"/>
    <property type="project" value="InterPro"/>
</dbReference>
<dbReference type="SMART" id="SM00822">
    <property type="entry name" value="PKS_KR"/>
    <property type="match status" value="1"/>
</dbReference>
<dbReference type="InterPro" id="IPR014030">
    <property type="entry name" value="Ketoacyl_synth_N"/>
</dbReference>
<dbReference type="GO" id="GO:0044550">
    <property type="term" value="P:secondary metabolite biosynthetic process"/>
    <property type="evidence" value="ECO:0007669"/>
    <property type="project" value="UniProtKB-ARBA"/>
</dbReference>
<dbReference type="EMBL" id="MU006347">
    <property type="protein sequence ID" value="KAF2845415.1"/>
    <property type="molecule type" value="Genomic_DNA"/>
</dbReference>
<evidence type="ECO:0008006" key="16">
    <source>
        <dbReference type="Google" id="ProtNLM"/>
    </source>
</evidence>
<feature type="domain" description="Ketosynthase family 3 (KS3)" evidence="12">
    <location>
        <begin position="92"/>
        <end position="516"/>
    </location>
</feature>
<dbReference type="Pfam" id="PF00400">
    <property type="entry name" value="WD40"/>
    <property type="match status" value="6"/>
</dbReference>
<dbReference type="Gene3D" id="3.10.129.110">
    <property type="entry name" value="Polyketide synthase dehydratase"/>
    <property type="match status" value="1"/>
</dbReference>
<dbReference type="PROSITE" id="PS50082">
    <property type="entry name" value="WD_REPEATS_2"/>
    <property type="match status" value="6"/>
</dbReference>
<dbReference type="InterPro" id="IPR013968">
    <property type="entry name" value="PKS_KR"/>
</dbReference>
<feature type="region of interest" description="N-terminal hotdog fold" evidence="9">
    <location>
        <begin position="1010"/>
        <end position="1142"/>
    </location>
</feature>
<feature type="repeat" description="WD" evidence="8">
    <location>
        <begin position="2899"/>
        <end position="2933"/>
    </location>
</feature>
<dbReference type="PROSITE" id="PS52019">
    <property type="entry name" value="PKS_MFAS_DH"/>
    <property type="match status" value="1"/>
</dbReference>
<evidence type="ECO:0000256" key="4">
    <source>
        <dbReference type="ARBA" id="ARBA00022679"/>
    </source>
</evidence>
<dbReference type="InterPro" id="IPR049552">
    <property type="entry name" value="PKS_DH_N"/>
</dbReference>
<feature type="compositionally biased region" description="Polar residues" evidence="10">
    <location>
        <begin position="43"/>
        <end position="54"/>
    </location>
</feature>
<dbReference type="SUPFAM" id="SSF52151">
    <property type="entry name" value="FabD/lysophospholipase-like"/>
    <property type="match status" value="1"/>
</dbReference>
<dbReference type="Pfam" id="PF23114">
    <property type="entry name" value="NAD-bd_HRPKS_sdrA"/>
    <property type="match status" value="1"/>
</dbReference>
<feature type="repeat" description="WD" evidence="8">
    <location>
        <begin position="2856"/>
        <end position="2890"/>
    </location>
</feature>
<dbReference type="Pfam" id="PF00109">
    <property type="entry name" value="ketoacyl-synt"/>
    <property type="match status" value="1"/>
</dbReference>
<dbReference type="Gene3D" id="3.40.366.10">
    <property type="entry name" value="Malonyl-Coenzyme A Acyl Carrier Protein, domain 2"/>
    <property type="match status" value="1"/>
</dbReference>
<dbReference type="SUPFAM" id="SSF47336">
    <property type="entry name" value="ACP-like"/>
    <property type="match status" value="1"/>
</dbReference>
<dbReference type="Pfam" id="PF08659">
    <property type="entry name" value="KR"/>
    <property type="match status" value="1"/>
</dbReference>
<dbReference type="Gene3D" id="3.40.47.10">
    <property type="match status" value="1"/>
</dbReference>
<dbReference type="InterPro" id="IPR014031">
    <property type="entry name" value="Ketoacyl_synth_C"/>
</dbReference>
<dbReference type="PROSITE" id="PS52004">
    <property type="entry name" value="KS3_2"/>
    <property type="match status" value="1"/>
</dbReference>
<dbReference type="PANTHER" id="PTHR43775:SF13">
    <property type="entry name" value="POLYKETIDE SYNTHASE 1"/>
    <property type="match status" value="1"/>
</dbReference>
<dbReference type="Pfam" id="PF00698">
    <property type="entry name" value="Acyl_transf_1"/>
    <property type="match status" value="1"/>
</dbReference>
<dbReference type="InterPro" id="IPR020807">
    <property type="entry name" value="PKS_DH"/>
</dbReference>
<dbReference type="InterPro" id="IPR016036">
    <property type="entry name" value="Malonyl_transacylase_ACP-bd"/>
</dbReference>
<evidence type="ECO:0000256" key="3">
    <source>
        <dbReference type="ARBA" id="ARBA00022574"/>
    </source>
</evidence>
<keyword evidence="1" id="KW-0596">Phosphopantetheine</keyword>